<dbReference type="AlphaFoldDB" id="A0A6C0I7R0"/>
<keyword evidence="1" id="KW-0812">Transmembrane</keyword>
<organism evidence="2">
    <name type="scientific">viral metagenome</name>
    <dbReference type="NCBI Taxonomy" id="1070528"/>
    <lineage>
        <taxon>unclassified sequences</taxon>
        <taxon>metagenomes</taxon>
        <taxon>organismal metagenomes</taxon>
    </lineage>
</organism>
<feature type="transmembrane region" description="Helical" evidence="1">
    <location>
        <begin position="90"/>
        <end position="112"/>
    </location>
</feature>
<keyword evidence="1" id="KW-1133">Transmembrane helix</keyword>
<proteinExistence type="predicted"/>
<name>A0A6C0I7R0_9ZZZZ</name>
<sequence length="343" mass="39800">MAAENKAKYLHRENLLNELKNVFFCLKLYYKQKMINTEDDDYYYEDYKDYNDKKWTTDNIKTLVQWNCIAAYNIEVLDMSITMYQKYMRWNVIFGLIMSTSSGAISASRFGANSNNNLVMSFNYVFTFMAFSIAVFTGAIKIYQVQENLETFIRVKQEWINFSTLLVAEFQLPLTERQDAVILIKNNKGKYLDLLKTPINVPKRIREYGEERIKQSTRKALDKSGFDVGHELVDIIYHMNTRLLFDVDNLVKYNKNGLSKQLNTLSKNNDVLLSPSNINLIPETITRIRKNSFCIQAKQIQNTHNINNIVITDDNVGLTIEELQKGNENGIIIDDSQSSDDSV</sequence>
<dbReference type="EMBL" id="MN740120">
    <property type="protein sequence ID" value="QHT88630.1"/>
    <property type="molecule type" value="Genomic_DNA"/>
</dbReference>
<protein>
    <submittedName>
        <fullName evidence="2">Uncharacterized protein</fullName>
    </submittedName>
</protein>
<evidence type="ECO:0000313" key="2">
    <source>
        <dbReference type="EMBL" id="QHT88630.1"/>
    </source>
</evidence>
<feature type="transmembrane region" description="Helical" evidence="1">
    <location>
        <begin position="124"/>
        <end position="143"/>
    </location>
</feature>
<keyword evidence="1" id="KW-0472">Membrane</keyword>
<reference evidence="2" key="1">
    <citation type="journal article" date="2020" name="Nature">
        <title>Giant virus diversity and host interactions through global metagenomics.</title>
        <authorList>
            <person name="Schulz F."/>
            <person name="Roux S."/>
            <person name="Paez-Espino D."/>
            <person name="Jungbluth S."/>
            <person name="Walsh D.A."/>
            <person name="Denef V.J."/>
            <person name="McMahon K.D."/>
            <person name="Konstantinidis K.T."/>
            <person name="Eloe-Fadrosh E.A."/>
            <person name="Kyrpides N.C."/>
            <person name="Woyke T."/>
        </authorList>
    </citation>
    <scope>NUCLEOTIDE SEQUENCE</scope>
    <source>
        <strain evidence="2">GVMAG-M-3300023184-51</strain>
    </source>
</reference>
<accession>A0A6C0I7R0</accession>
<evidence type="ECO:0000256" key="1">
    <source>
        <dbReference type="SAM" id="Phobius"/>
    </source>
</evidence>